<evidence type="ECO:0000256" key="1">
    <source>
        <dbReference type="ARBA" id="ARBA00022729"/>
    </source>
</evidence>
<keyword evidence="3" id="KW-1015">Disulfide bond</keyword>
<keyword evidence="2" id="KW-0677">Repeat</keyword>
<evidence type="ECO:0000313" key="5">
    <source>
        <dbReference type="Proteomes" id="UP001139031"/>
    </source>
</evidence>
<organism evidence="4 5">
    <name type="scientific">Nannocystis pusilla</name>
    <dbReference type="NCBI Taxonomy" id="889268"/>
    <lineage>
        <taxon>Bacteria</taxon>
        <taxon>Pseudomonadati</taxon>
        <taxon>Myxococcota</taxon>
        <taxon>Polyangia</taxon>
        <taxon>Nannocystales</taxon>
        <taxon>Nannocystaceae</taxon>
        <taxon>Nannocystis</taxon>
    </lineage>
</organism>
<protein>
    <recommendedName>
        <fullName evidence="6">Fibronectin type-III domain-containing protein</fullName>
    </recommendedName>
</protein>
<dbReference type="Gene3D" id="2.60.40.10">
    <property type="entry name" value="Immunoglobulins"/>
    <property type="match status" value="1"/>
</dbReference>
<dbReference type="RefSeq" id="WP_224190554.1">
    <property type="nucleotide sequence ID" value="NZ_JAIRAU010000001.1"/>
</dbReference>
<dbReference type="InterPro" id="IPR011936">
    <property type="entry name" value="Myxo_disulph_rpt"/>
</dbReference>
<sequence>MALSVFLAAPCLPGTARAELPEPADFTVEYFVTDEAGDRVRTMTEKDHLQFLNRARCQCGQQVGIDLRMVNPSEDNARQLRGFIGTQCAVAETALAGQFRRCGELFAELIPALAAGVTGAFHPLFLASGVDPTSPSRGIHLSDTRLSSASCDTPITGEAGLWMCSPSENAFSGCQQDEFFIGPTDALSGLSGIPRLAFDFQPPLVQATDLTVEPGNGAVELSWNVPTSGDIQGYRVLCEEVDGGAAPGLDFPAPAATDAPDGQAYFTAGNLCGDQPFSTVDVVAPEVTDPNTCGNGVVEAGEACDDGLDNADDGLCDRSCNLRVSPSLHALDWAHVCSDHIPFSATSVVIDGLDNGKTYNFVLVPHDLVGNPRAHAHVVTATPDESLPDLLPSEAEGCACTSSAEGHGLFVMSLGTLALLALRRRR</sequence>
<dbReference type="NCBIfam" id="TIGR02232">
    <property type="entry name" value="myxo_disulf_rpt"/>
    <property type="match status" value="1"/>
</dbReference>
<dbReference type="NCBIfam" id="TIGR03901">
    <property type="entry name" value="MYXO-CTERM"/>
    <property type="match status" value="1"/>
</dbReference>
<dbReference type="Proteomes" id="UP001139031">
    <property type="component" value="Unassembled WGS sequence"/>
</dbReference>
<evidence type="ECO:0000313" key="4">
    <source>
        <dbReference type="EMBL" id="MBZ5708789.1"/>
    </source>
</evidence>
<keyword evidence="1" id="KW-0732">Signal</keyword>
<keyword evidence="5" id="KW-1185">Reference proteome</keyword>
<proteinExistence type="predicted"/>
<name>A0ABS7TKS7_9BACT</name>
<dbReference type="InterPro" id="IPR024038">
    <property type="entry name" value="MYXO-CTERM"/>
</dbReference>
<evidence type="ECO:0008006" key="6">
    <source>
        <dbReference type="Google" id="ProtNLM"/>
    </source>
</evidence>
<reference evidence="4" key="1">
    <citation type="submission" date="2021-08" db="EMBL/GenBank/DDBJ databases">
        <authorList>
            <person name="Stevens D.C."/>
        </authorList>
    </citation>
    <scope>NUCLEOTIDE SEQUENCE</scope>
    <source>
        <strain evidence="4">DSM 53165</strain>
    </source>
</reference>
<gene>
    <name evidence="4" type="ORF">K7C98_05945</name>
</gene>
<dbReference type="InterPro" id="IPR036116">
    <property type="entry name" value="FN3_sf"/>
</dbReference>
<dbReference type="SUPFAM" id="SSF49265">
    <property type="entry name" value="Fibronectin type III"/>
    <property type="match status" value="1"/>
</dbReference>
<evidence type="ECO:0000256" key="3">
    <source>
        <dbReference type="ARBA" id="ARBA00023157"/>
    </source>
</evidence>
<accession>A0ABS7TKS7</accession>
<evidence type="ECO:0000256" key="2">
    <source>
        <dbReference type="ARBA" id="ARBA00022737"/>
    </source>
</evidence>
<dbReference type="EMBL" id="JAIRAU010000001">
    <property type="protein sequence ID" value="MBZ5708789.1"/>
    <property type="molecule type" value="Genomic_DNA"/>
</dbReference>
<comment type="caution">
    <text evidence="4">The sequence shown here is derived from an EMBL/GenBank/DDBJ whole genome shotgun (WGS) entry which is preliminary data.</text>
</comment>
<dbReference type="InterPro" id="IPR013783">
    <property type="entry name" value="Ig-like_fold"/>
</dbReference>